<feature type="compositionally biased region" description="Polar residues" evidence="1">
    <location>
        <begin position="110"/>
        <end position="136"/>
    </location>
</feature>
<dbReference type="Proteomes" id="UP001215598">
    <property type="component" value="Unassembled WGS sequence"/>
</dbReference>
<feature type="compositionally biased region" description="Basic and acidic residues" evidence="1">
    <location>
        <begin position="184"/>
        <end position="193"/>
    </location>
</feature>
<evidence type="ECO:0000313" key="2">
    <source>
        <dbReference type="EMBL" id="KAJ7753159.1"/>
    </source>
</evidence>
<keyword evidence="3" id="KW-1185">Reference proteome</keyword>
<sequence>MSFSLTAALPCIDRNRVYLARPSSVFLQKIESVGRRLYRENRLENDLVFLERRSSFPFPWMQLRCVVFLAPASRHARPQFRAVSSPRPPTSSSSPLVLTLAPNRALARSGAQQRNNPPVLSPPSRTALTEGATSSAHTELRRSRVCCALVDKTSTWRGVGTTTLPSTTPHATPTPIFTEYDFDYSKTTRRPDPDMEASTNTRRCREGRHVEQGGVLIYLLATTVRAQRLRPSSPRTLRHRPRTLPVRAQRTLPPLHTPIVAPRRTSYPLRALCHCASSAASGFGSLLPTSPARCLILGAISPCFAHIRISYPLLWSP</sequence>
<gene>
    <name evidence="2" type="ORF">B0H16DRAFT_1723199</name>
</gene>
<reference evidence="2" key="1">
    <citation type="submission" date="2023-03" db="EMBL/GenBank/DDBJ databases">
        <title>Massive genome expansion in bonnet fungi (Mycena s.s.) driven by repeated elements and novel gene families across ecological guilds.</title>
        <authorList>
            <consortium name="Lawrence Berkeley National Laboratory"/>
            <person name="Harder C.B."/>
            <person name="Miyauchi S."/>
            <person name="Viragh M."/>
            <person name="Kuo A."/>
            <person name="Thoen E."/>
            <person name="Andreopoulos B."/>
            <person name="Lu D."/>
            <person name="Skrede I."/>
            <person name="Drula E."/>
            <person name="Henrissat B."/>
            <person name="Morin E."/>
            <person name="Kohler A."/>
            <person name="Barry K."/>
            <person name="LaButti K."/>
            <person name="Morin E."/>
            <person name="Salamov A."/>
            <person name="Lipzen A."/>
            <person name="Mereny Z."/>
            <person name="Hegedus B."/>
            <person name="Baldrian P."/>
            <person name="Stursova M."/>
            <person name="Weitz H."/>
            <person name="Taylor A."/>
            <person name="Grigoriev I.V."/>
            <person name="Nagy L.G."/>
            <person name="Martin F."/>
            <person name="Kauserud H."/>
        </authorList>
    </citation>
    <scope>NUCLEOTIDE SEQUENCE</scope>
    <source>
        <strain evidence="2">CBHHK182m</strain>
    </source>
</reference>
<comment type="caution">
    <text evidence="2">The sequence shown here is derived from an EMBL/GenBank/DDBJ whole genome shotgun (WGS) entry which is preliminary data.</text>
</comment>
<organism evidence="2 3">
    <name type="scientific">Mycena metata</name>
    <dbReference type="NCBI Taxonomy" id="1033252"/>
    <lineage>
        <taxon>Eukaryota</taxon>
        <taxon>Fungi</taxon>
        <taxon>Dikarya</taxon>
        <taxon>Basidiomycota</taxon>
        <taxon>Agaricomycotina</taxon>
        <taxon>Agaricomycetes</taxon>
        <taxon>Agaricomycetidae</taxon>
        <taxon>Agaricales</taxon>
        <taxon>Marasmiineae</taxon>
        <taxon>Mycenaceae</taxon>
        <taxon>Mycena</taxon>
    </lineage>
</organism>
<evidence type="ECO:0000256" key="1">
    <source>
        <dbReference type="SAM" id="MobiDB-lite"/>
    </source>
</evidence>
<feature type="region of interest" description="Disordered" evidence="1">
    <location>
        <begin position="184"/>
        <end position="204"/>
    </location>
</feature>
<accession>A0AAD7IYM3</accession>
<evidence type="ECO:0000313" key="3">
    <source>
        <dbReference type="Proteomes" id="UP001215598"/>
    </source>
</evidence>
<name>A0AAD7IYM3_9AGAR</name>
<proteinExistence type="predicted"/>
<dbReference type="AlphaFoldDB" id="A0AAD7IYM3"/>
<feature type="region of interest" description="Disordered" evidence="1">
    <location>
        <begin position="106"/>
        <end position="136"/>
    </location>
</feature>
<protein>
    <submittedName>
        <fullName evidence="2">Uncharacterized protein</fullName>
    </submittedName>
</protein>
<dbReference type="EMBL" id="JARKIB010000056">
    <property type="protein sequence ID" value="KAJ7753159.1"/>
    <property type="molecule type" value="Genomic_DNA"/>
</dbReference>